<protein>
    <submittedName>
        <fullName evidence="2">Uncharacterized protein</fullName>
    </submittedName>
</protein>
<reference evidence="2 3" key="1">
    <citation type="submission" date="2020-04" db="EMBL/GenBank/DDBJ databases">
        <title>Perkinsus olseni comparative genomics.</title>
        <authorList>
            <person name="Bogema D.R."/>
        </authorList>
    </citation>
    <scope>NUCLEOTIDE SEQUENCE [LARGE SCALE GENOMIC DNA]</scope>
    <source>
        <strain evidence="2">ATCC PRA-205</strain>
    </source>
</reference>
<dbReference type="AlphaFoldDB" id="A0A7J6QB98"/>
<comment type="caution">
    <text evidence="2">The sequence shown here is derived from an EMBL/GenBank/DDBJ whole genome shotgun (WGS) entry which is preliminary data.</text>
</comment>
<accession>A0A7J6QB98</accession>
<name>A0A7J6QB98_PEROL</name>
<feature type="region of interest" description="Disordered" evidence="1">
    <location>
        <begin position="1"/>
        <end position="25"/>
    </location>
</feature>
<feature type="region of interest" description="Disordered" evidence="1">
    <location>
        <begin position="61"/>
        <end position="254"/>
    </location>
</feature>
<gene>
    <name evidence="2" type="ORF">FOZ62_017533</name>
</gene>
<proteinExistence type="predicted"/>
<evidence type="ECO:0000256" key="1">
    <source>
        <dbReference type="SAM" id="MobiDB-lite"/>
    </source>
</evidence>
<dbReference type="EMBL" id="JABANM010030784">
    <property type="protein sequence ID" value="KAF4705665.1"/>
    <property type="molecule type" value="Genomic_DNA"/>
</dbReference>
<feature type="compositionally biased region" description="Basic and acidic residues" evidence="1">
    <location>
        <begin position="200"/>
        <end position="220"/>
    </location>
</feature>
<evidence type="ECO:0000313" key="3">
    <source>
        <dbReference type="Proteomes" id="UP000574390"/>
    </source>
</evidence>
<dbReference type="Proteomes" id="UP000574390">
    <property type="component" value="Unassembled WGS sequence"/>
</dbReference>
<sequence length="254" mass="28048">MESNLPGHDLRLLQIPGGAPRGLPQYTRTSAREIDKSYAKRNQELVASLVRQDPPRLALPQAARVIGSPPQESSNKPDVRGQQRSRPPKPGWPVPRRLFMGESVKAAELPKTTEAHSCGGEELPATAQNRSAEDCSDEEDAELPDDMLPPIEMLEPDQGQPSSCAPSSATTNQRPSCGSPEGHTREVHPASDSSASMVDTVREPSHSENLKRGREDECRGSEASTPPLKRRLRKGRRPDYDRLHHGEWTYMNRS</sequence>
<feature type="compositionally biased region" description="Acidic residues" evidence="1">
    <location>
        <begin position="134"/>
        <end position="145"/>
    </location>
</feature>
<organism evidence="2 3">
    <name type="scientific">Perkinsus olseni</name>
    <name type="common">Perkinsus atlanticus</name>
    <dbReference type="NCBI Taxonomy" id="32597"/>
    <lineage>
        <taxon>Eukaryota</taxon>
        <taxon>Sar</taxon>
        <taxon>Alveolata</taxon>
        <taxon>Perkinsozoa</taxon>
        <taxon>Perkinsea</taxon>
        <taxon>Perkinsida</taxon>
        <taxon>Perkinsidae</taxon>
        <taxon>Perkinsus</taxon>
    </lineage>
</organism>
<feature type="compositionally biased region" description="Basic and acidic residues" evidence="1">
    <location>
        <begin position="237"/>
        <end position="247"/>
    </location>
</feature>
<feature type="compositionally biased region" description="Polar residues" evidence="1">
    <location>
        <begin position="159"/>
        <end position="176"/>
    </location>
</feature>
<evidence type="ECO:0000313" key="2">
    <source>
        <dbReference type="EMBL" id="KAF4705665.1"/>
    </source>
</evidence>